<dbReference type="VEuPathDB" id="FungiDB:BDEG_23803"/>
<name>A0A177WIW9_BATDL</name>
<evidence type="ECO:0000313" key="3">
    <source>
        <dbReference type="Proteomes" id="UP000077115"/>
    </source>
</evidence>
<dbReference type="Proteomes" id="UP000077115">
    <property type="component" value="Unassembled WGS sequence"/>
</dbReference>
<reference evidence="2 3" key="2">
    <citation type="submission" date="2016-05" db="EMBL/GenBank/DDBJ databases">
        <title>Lineage-specific infection strategies underlie the spectrum of fungal disease in amphibians.</title>
        <authorList>
            <person name="Cuomo C.A."/>
            <person name="Farrer R.A."/>
            <person name="James T."/>
            <person name="Longcore J."/>
            <person name="Birren B."/>
        </authorList>
    </citation>
    <scope>NUCLEOTIDE SEQUENCE [LARGE SCALE GENOMIC DNA]</scope>
    <source>
        <strain evidence="2 3">JEL423</strain>
    </source>
</reference>
<protein>
    <submittedName>
        <fullName evidence="2">Uncharacterized protein</fullName>
    </submittedName>
</protein>
<evidence type="ECO:0000313" key="2">
    <source>
        <dbReference type="EMBL" id="OAJ40023.1"/>
    </source>
</evidence>
<proteinExistence type="predicted"/>
<feature type="region of interest" description="Disordered" evidence="1">
    <location>
        <begin position="110"/>
        <end position="129"/>
    </location>
</feature>
<dbReference type="AlphaFoldDB" id="A0A177WIW9"/>
<accession>A0A177WIW9</accession>
<gene>
    <name evidence="2" type="ORF">BDEG_23803</name>
</gene>
<evidence type="ECO:0000256" key="1">
    <source>
        <dbReference type="SAM" id="MobiDB-lite"/>
    </source>
</evidence>
<dbReference type="EMBL" id="DS022303">
    <property type="protein sequence ID" value="OAJ40023.1"/>
    <property type="molecule type" value="Genomic_DNA"/>
</dbReference>
<organism evidence="2 3">
    <name type="scientific">Batrachochytrium dendrobatidis (strain JEL423)</name>
    <dbReference type="NCBI Taxonomy" id="403673"/>
    <lineage>
        <taxon>Eukaryota</taxon>
        <taxon>Fungi</taxon>
        <taxon>Fungi incertae sedis</taxon>
        <taxon>Chytridiomycota</taxon>
        <taxon>Chytridiomycota incertae sedis</taxon>
        <taxon>Chytridiomycetes</taxon>
        <taxon>Rhizophydiales</taxon>
        <taxon>Rhizophydiales incertae sedis</taxon>
        <taxon>Batrachochytrium</taxon>
    </lineage>
</organism>
<reference evidence="2 3" key="1">
    <citation type="submission" date="2006-10" db="EMBL/GenBank/DDBJ databases">
        <title>The Genome Sequence of Batrachochytrium dendrobatidis JEL423.</title>
        <authorList>
            <consortium name="The Broad Institute Genome Sequencing Platform"/>
            <person name="Birren B."/>
            <person name="Lander E."/>
            <person name="Galagan J."/>
            <person name="Cuomo C."/>
            <person name="Devon K."/>
            <person name="Jaffe D."/>
            <person name="Butler J."/>
            <person name="Alvarez P."/>
            <person name="Gnerre S."/>
            <person name="Grabherr M."/>
            <person name="Kleber M."/>
            <person name="Mauceli E."/>
            <person name="Brockman W."/>
            <person name="Young S."/>
            <person name="LaButti K."/>
            <person name="Sykes S."/>
            <person name="DeCaprio D."/>
            <person name="Crawford M."/>
            <person name="Koehrsen M."/>
            <person name="Engels R."/>
            <person name="Montgomery P."/>
            <person name="Pearson M."/>
            <person name="Howarth C."/>
            <person name="Larson L."/>
            <person name="White J."/>
            <person name="O'Leary S."/>
            <person name="Kodira C."/>
            <person name="Zeng Q."/>
            <person name="Yandava C."/>
            <person name="Alvarado L."/>
            <person name="Longcore J."/>
            <person name="James T."/>
        </authorList>
    </citation>
    <scope>NUCLEOTIDE SEQUENCE [LARGE SCALE GENOMIC DNA]</scope>
    <source>
        <strain evidence="2 3">JEL423</strain>
    </source>
</reference>
<sequence length="173" mass="19504">MSCTKRKSTKLPFTEKSNHCPDDVHRQWSGAQVSAIRPVPGGNRDQEAANTLHILVAHSAINNRTPYELWYVSESVMAHLCPDGCQTHVLFPVSSLEKLTLGRYHASGLGTNRNQRNTHSITSKRQVSQLEKTRSLSLKTLETGIPRRVQMDDRTRTVEPRQNAVNRAKSIHK</sequence>